<dbReference type="RefSeq" id="WP_156135756.1">
    <property type="nucleotide sequence ID" value="NZ_JRVC01000008.1"/>
</dbReference>
<feature type="chain" id="PRO_5002140830" evidence="1">
    <location>
        <begin position="19"/>
        <end position="137"/>
    </location>
</feature>
<dbReference type="Proteomes" id="UP000031338">
    <property type="component" value="Unassembled WGS sequence"/>
</dbReference>
<comment type="caution">
    <text evidence="2">The sequence shown here is derived from an EMBL/GenBank/DDBJ whole genome shotgun (WGS) entry which is preliminary data.</text>
</comment>
<protein>
    <submittedName>
        <fullName evidence="2">Uncharacterized protein</fullName>
    </submittedName>
</protein>
<organism evidence="2 3">
    <name type="scientific">Novosphingobium subterraneum</name>
    <dbReference type="NCBI Taxonomy" id="48936"/>
    <lineage>
        <taxon>Bacteria</taxon>
        <taxon>Pseudomonadati</taxon>
        <taxon>Pseudomonadota</taxon>
        <taxon>Alphaproteobacteria</taxon>
        <taxon>Sphingomonadales</taxon>
        <taxon>Sphingomonadaceae</taxon>
        <taxon>Novosphingobium</taxon>
    </lineage>
</organism>
<dbReference type="PATRIC" id="fig|48936.3.peg.1980"/>
<keyword evidence="3" id="KW-1185">Reference proteome</keyword>
<accession>A0A0B8ZKI4</accession>
<dbReference type="EMBL" id="JRVC01000008">
    <property type="protein sequence ID" value="KHS46736.1"/>
    <property type="molecule type" value="Genomic_DNA"/>
</dbReference>
<feature type="signal peptide" evidence="1">
    <location>
        <begin position="1"/>
        <end position="18"/>
    </location>
</feature>
<sequence length="137" mass="13821">MISGRMAALALAALGTVAAGSAVQASQGSASITITGQVPLVCRVAVDNSASAMLSANGNKSELREFCNNGAGYRVVATYSKQLAAGRLIVDGRTIALDGSGEVVISDVSHAAATTRSIAIEADGKAAGSIRFRIEPR</sequence>
<evidence type="ECO:0000313" key="2">
    <source>
        <dbReference type="EMBL" id="KHS46736.1"/>
    </source>
</evidence>
<gene>
    <name evidence="2" type="ORF">NJ75_01972</name>
</gene>
<evidence type="ECO:0000256" key="1">
    <source>
        <dbReference type="SAM" id="SignalP"/>
    </source>
</evidence>
<reference evidence="2 3" key="1">
    <citation type="submission" date="2014-10" db="EMBL/GenBank/DDBJ databases">
        <title>Draft genome sequence of Novosphingobium subterraneum DSM 12447.</title>
        <authorList>
            <person name="Gan H.M."/>
            <person name="Gan H.Y."/>
            <person name="Savka M.A."/>
        </authorList>
    </citation>
    <scope>NUCLEOTIDE SEQUENCE [LARGE SCALE GENOMIC DNA]</scope>
    <source>
        <strain evidence="2 3">DSM 12447</strain>
    </source>
</reference>
<dbReference type="STRING" id="48936.NJ75_01972"/>
<evidence type="ECO:0000313" key="3">
    <source>
        <dbReference type="Proteomes" id="UP000031338"/>
    </source>
</evidence>
<dbReference type="AlphaFoldDB" id="A0A0B8ZKI4"/>
<keyword evidence="1" id="KW-0732">Signal</keyword>
<name>A0A0B8ZKI4_9SPHN</name>
<proteinExistence type="predicted"/>